<sequence length="228" mass="24468">MGSVSTNSPSNGSPTGTNSADSNVQASYAQAPSPGVQAAYSVQAASAGGLIPEPKEKLNANPDAVYELLGIKWNDRKKMQVRSSPSPVLHKFCMFRLDLGGEKQDREPLGPALAARIWECFLRFLEVGEEVAMRELISYGLGHLQVQEIRSFGGVVSWVASLLPDRNNPPFFRISCGSLLPACTLASFSVVFKLACALCNALTFTIGLDRLLTHSLDLHPSSLSETSA</sequence>
<accession>A0A3N4HQJ9</accession>
<evidence type="ECO:0000313" key="3">
    <source>
        <dbReference type="Proteomes" id="UP000275078"/>
    </source>
</evidence>
<evidence type="ECO:0000256" key="1">
    <source>
        <dbReference type="SAM" id="MobiDB-lite"/>
    </source>
</evidence>
<dbReference type="AlphaFoldDB" id="A0A3N4HQJ9"/>
<reference evidence="2 3" key="1">
    <citation type="journal article" date="2018" name="Nat. Ecol. Evol.">
        <title>Pezizomycetes genomes reveal the molecular basis of ectomycorrhizal truffle lifestyle.</title>
        <authorList>
            <person name="Murat C."/>
            <person name="Payen T."/>
            <person name="Noel B."/>
            <person name="Kuo A."/>
            <person name="Morin E."/>
            <person name="Chen J."/>
            <person name="Kohler A."/>
            <person name="Krizsan K."/>
            <person name="Balestrini R."/>
            <person name="Da Silva C."/>
            <person name="Montanini B."/>
            <person name="Hainaut M."/>
            <person name="Levati E."/>
            <person name="Barry K.W."/>
            <person name="Belfiori B."/>
            <person name="Cichocki N."/>
            <person name="Clum A."/>
            <person name="Dockter R.B."/>
            <person name="Fauchery L."/>
            <person name="Guy J."/>
            <person name="Iotti M."/>
            <person name="Le Tacon F."/>
            <person name="Lindquist E.A."/>
            <person name="Lipzen A."/>
            <person name="Malagnac F."/>
            <person name="Mello A."/>
            <person name="Molinier V."/>
            <person name="Miyauchi S."/>
            <person name="Poulain J."/>
            <person name="Riccioni C."/>
            <person name="Rubini A."/>
            <person name="Sitrit Y."/>
            <person name="Splivallo R."/>
            <person name="Traeger S."/>
            <person name="Wang M."/>
            <person name="Zifcakova L."/>
            <person name="Wipf D."/>
            <person name="Zambonelli A."/>
            <person name="Paolocci F."/>
            <person name="Nowrousian M."/>
            <person name="Ottonello S."/>
            <person name="Baldrian P."/>
            <person name="Spatafora J.W."/>
            <person name="Henrissat B."/>
            <person name="Nagy L.G."/>
            <person name="Aury J.M."/>
            <person name="Wincker P."/>
            <person name="Grigoriev I.V."/>
            <person name="Bonfante P."/>
            <person name="Martin F.M."/>
        </authorList>
    </citation>
    <scope>NUCLEOTIDE SEQUENCE [LARGE SCALE GENOMIC DNA]</scope>
    <source>
        <strain evidence="2 3">RN42</strain>
    </source>
</reference>
<evidence type="ECO:0000313" key="2">
    <source>
        <dbReference type="EMBL" id="RPA74331.1"/>
    </source>
</evidence>
<dbReference type="EMBL" id="ML119793">
    <property type="protein sequence ID" value="RPA74331.1"/>
    <property type="molecule type" value="Genomic_DNA"/>
</dbReference>
<name>A0A3N4HQJ9_ASCIM</name>
<keyword evidence="3" id="KW-1185">Reference proteome</keyword>
<proteinExistence type="predicted"/>
<organism evidence="2 3">
    <name type="scientific">Ascobolus immersus RN42</name>
    <dbReference type="NCBI Taxonomy" id="1160509"/>
    <lineage>
        <taxon>Eukaryota</taxon>
        <taxon>Fungi</taxon>
        <taxon>Dikarya</taxon>
        <taxon>Ascomycota</taxon>
        <taxon>Pezizomycotina</taxon>
        <taxon>Pezizomycetes</taxon>
        <taxon>Pezizales</taxon>
        <taxon>Ascobolaceae</taxon>
        <taxon>Ascobolus</taxon>
    </lineage>
</organism>
<dbReference type="Proteomes" id="UP000275078">
    <property type="component" value="Unassembled WGS sequence"/>
</dbReference>
<protein>
    <submittedName>
        <fullName evidence="2">Uncharacterized protein</fullName>
    </submittedName>
</protein>
<feature type="region of interest" description="Disordered" evidence="1">
    <location>
        <begin position="1"/>
        <end position="30"/>
    </location>
</feature>
<gene>
    <name evidence="2" type="ORF">BJ508DRAFT_36018</name>
</gene>